<dbReference type="InterPro" id="IPR011112">
    <property type="entry name" value="Rho-like_N"/>
</dbReference>
<protein>
    <submittedName>
        <fullName evidence="3">Rho-N 1</fullName>
    </submittedName>
</protein>
<dbReference type="AlphaFoldDB" id="A0A9W7LKA9"/>
<dbReference type="GO" id="GO:0006353">
    <property type="term" value="P:DNA-templated transcription termination"/>
    <property type="evidence" value="ECO:0007669"/>
    <property type="project" value="InterPro"/>
</dbReference>
<name>A0A9W7LKA9_HIBTR</name>
<dbReference type="OrthoDB" id="652255at2759"/>
<feature type="region of interest" description="Disordered" evidence="1">
    <location>
        <begin position="147"/>
        <end position="322"/>
    </location>
</feature>
<dbReference type="PANTHER" id="PTHR34449">
    <property type="entry name" value="RHO TERMINATION FACTOR"/>
    <property type="match status" value="1"/>
</dbReference>
<feature type="compositionally biased region" description="Basic and acidic residues" evidence="1">
    <location>
        <begin position="178"/>
        <end position="188"/>
    </location>
</feature>
<feature type="compositionally biased region" description="Acidic residues" evidence="1">
    <location>
        <begin position="277"/>
        <end position="287"/>
    </location>
</feature>
<evidence type="ECO:0000313" key="4">
    <source>
        <dbReference type="Proteomes" id="UP001165190"/>
    </source>
</evidence>
<feature type="compositionally biased region" description="Basic and acidic residues" evidence="1">
    <location>
        <begin position="147"/>
        <end position="166"/>
    </location>
</feature>
<evidence type="ECO:0000313" key="3">
    <source>
        <dbReference type="EMBL" id="GMI66440.1"/>
    </source>
</evidence>
<keyword evidence="4" id="KW-1185">Reference proteome</keyword>
<dbReference type="Pfam" id="PF07498">
    <property type="entry name" value="Rho_N"/>
    <property type="match status" value="1"/>
</dbReference>
<dbReference type="SMART" id="SM00959">
    <property type="entry name" value="Rho_N"/>
    <property type="match status" value="1"/>
</dbReference>
<accession>A0A9W7LKA9</accession>
<dbReference type="Proteomes" id="UP001165190">
    <property type="component" value="Unassembled WGS sequence"/>
</dbReference>
<dbReference type="EMBL" id="BSYR01000004">
    <property type="protein sequence ID" value="GMI66440.1"/>
    <property type="molecule type" value="Genomic_DNA"/>
</dbReference>
<evidence type="ECO:0000256" key="1">
    <source>
        <dbReference type="SAM" id="MobiDB-lite"/>
    </source>
</evidence>
<gene>
    <name evidence="3" type="ORF">HRI_000313300</name>
</gene>
<organism evidence="3 4">
    <name type="scientific">Hibiscus trionum</name>
    <name type="common">Flower of an hour</name>
    <dbReference type="NCBI Taxonomy" id="183268"/>
    <lineage>
        <taxon>Eukaryota</taxon>
        <taxon>Viridiplantae</taxon>
        <taxon>Streptophyta</taxon>
        <taxon>Embryophyta</taxon>
        <taxon>Tracheophyta</taxon>
        <taxon>Spermatophyta</taxon>
        <taxon>Magnoliopsida</taxon>
        <taxon>eudicotyledons</taxon>
        <taxon>Gunneridae</taxon>
        <taxon>Pentapetalae</taxon>
        <taxon>rosids</taxon>
        <taxon>malvids</taxon>
        <taxon>Malvales</taxon>
        <taxon>Malvaceae</taxon>
        <taxon>Malvoideae</taxon>
        <taxon>Hibiscus</taxon>
    </lineage>
</organism>
<proteinExistence type="predicted"/>
<comment type="caution">
    <text evidence="3">The sequence shown here is derived from an EMBL/GenBank/DDBJ whole genome shotgun (WGS) entry which is preliminary data.</text>
</comment>
<evidence type="ECO:0000259" key="2">
    <source>
        <dbReference type="SMART" id="SM00959"/>
    </source>
</evidence>
<feature type="domain" description="Rho termination factor-like N-terminal" evidence="2">
    <location>
        <begin position="321"/>
        <end position="360"/>
    </location>
</feature>
<sequence>MSHALRLVSGYGPTDSKYLSCSSISGRAVTRSFCSSRSDLRICSQVKVGSSKCGSRGISFACKAGSDGHRRSLDFSRQRHGFQGRNRQNEDKDSFENLDDSELLSSKSVPFLSLSDSTKFQATAAPAPREQEVVELLKKVQAKLQERAAAKGDKTEAFQRKSKESETVNSLLKLLRKHSVEQGKKKDGNNNSSDLNSDHPVVNGPSNEDKSSSFFGSNDRVRIEDSAPTLSRPASNFRRKSPVPRLKYQQVYSSEETANSDLSLAESPPAPYHVPELEAELEPESEPESILQEPNMLDELSDNESLNVDTDETEQQIEHEDLSALKLPELRALAKSRGLKGFTKMKKGELVVLLSSTNSG</sequence>
<reference evidence="3" key="1">
    <citation type="submission" date="2023-05" db="EMBL/GenBank/DDBJ databases">
        <title>Genome and transcriptome analyses reveal genes involved in the formation of fine ridges on petal epidermal cells in Hibiscus trionum.</title>
        <authorList>
            <person name="Koshimizu S."/>
            <person name="Masuda S."/>
            <person name="Ishii T."/>
            <person name="Shirasu K."/>
            <person name="Hoshino A."/>
            <person name="Arita M."/>
        </authorList>
    </citation>
    <scope>NUCLEOTIDE SEQUENCE</scope>
    <source>
        <strain evidence="3">Hamamatsu line</strain>
    </source>
</reference>
<dbReference type="PANTHER" id="PTHR34449:SF5">
    <property type="entry name" value="ATP BINDING _ ATPASE"/>
    <property type="match status" value="1"/>
</dbReference>
<feature type="compositionally biased region" description="Polar residues" evidence="1">
    <location>
        <begin position="250"/>
        <end position="262"/>
    </location>
</feature>